<dbReference type="Pfam" id="PF00795">
    <property type="entry name" value="CN_hydrolase"/>
    <property type="match status" value="1"/>
</dbReference>
<dbReference type="InterPro" id="IPR036526">
    <property type="entry name" value="C-N_Hydrolase_sf"/>
</dbReference>
<dbReference type="PANTHER" id="PTHR23088:SF27">
    <property type="entry name" value="DEAMINATED GLUTATHIONE AMIDASE"/>
    <property type="match status" value="1"/>
</dbReference>
<evidence type="ECO:0000313" key="4">
    <source>
        <dbReference type="Proteomes" id="UP000234382"/>
    </source>
</evidence>
<dbReference type="CDD" id="cd07197">
    <property type="entry name" value="nitrilase"/>
    <property type="match status" value="1"/>
</dbReference>
<organism evidence="3 4">
    <name type="scientific">Brevibacterium iodinum ATCC 49514</name>
    <dbReference type="NCBI Taxonomy" id="1255616"/>
    <lineage>
        <taxon>Bacteria</taxon>
        <taxon>Bacillati</taxon>
        <taxon>Actinomycetota</taxon>
        <taxon>Actinomycetes</taxon>
        <taxon>Micrococcales</taxon>
        <taxon>Brevibacteriaceae</taxon>
        <taxon>Brevibacterium</taxon>
    </lineage>
</organism>
<proteinExistence type="inferred from homology"/>
<evidence type="ECO:0000313" key="3">
    <source>
        <dbReference type="EMBL" id="SMX92308.1"/>
    </source>
</evidence>
<dbReference type="GO" id="GO:0016787">
    <property type="term" value="F:hydrolase activity"/>
    <property type="evidence" value="ECO:0007669"/>
    <property type="project" value="UniProtKB-KW"/>
</dbReference>
<dbReference type="InterPro" id="IPR003010">
    <property type="entry name" value="C-N_Hydrolase"/>
</dbReference>
<comment type="similarity">
    <text evidence="1">Belongs to the carbon-nitrogen hydrolase superfamily. NIT1/NIT2 family.</text>
</comment>
<dbReference type="EMBL" id="FXYX01000019">
    <property type="protein sequence ID" value="SMX92308.1"/>
    <property type="molecule type" value="Genomic_DNA"/>
</dbReference>
<dbReference type="AlphaFoldDB" id="A0A2H1JYB2"/>
<dbReference type="PROSITE" id="PS50263">
    <property type="entry name" value="CN_HYDROLASE"/>
    <property type="match status" value="1"/>
</dbReference>
<gene>
    <name evidence="3" type="ORF">BI49514_02487</name>
</gene>
<dbReference type="Gene3D" id="3.60.110.10">
    <property type="entry name" value="Carbon-nitrogen hydrolase"/>
    <property type="match status" value="1"/>
</dbReference>
<evidence type="ECO:0000259" key="2">
    <source>
        <dbReference type="PROSITE" id="PS50263"/>
    </source>
</evidence>
<name>A0A2H1JYB2_9MICO</name>
<dbReference type="SUPFAM" id="SSF56317">
    <property type="entry name" value="Carbon-nitrogen hydrolase"/>
    <property type="match status" value="1"/>
</dbReference>
<reference evidence="4" key="1">
    <citation type="submission" date="2017-03" db="EMBL/GenBank/DDBJ databases">
        <authorList>
            <person name="Monnet C."/>
        </authorList>
    </citation>
    <scope>NUCLEOTIDE SEQUENCE [LARGE SCALE GENOMIC DNA]</scope>
    <source>
        <strain evidence="4">ATCC 49514</strain>
    </source>
</reference>
<evidence type="ECO:0000256" key="1">
    <source>
        <dbReference type="ARBA" id="ARBA00010613"/>
    </source>
</evidence>
<protein>
    <submittedName>
        <fullName evidence="3">Predicted amidohydrolase</fullName>
    </submittedName>
</protein>
<sequence>MTVGRTAVDVGEGNEVDTSEIAVGLAQRAPLTGPDPLSGFRTDLAATSARFPELGMIIYPELHLHSADDLPVDDRPAALREKAVRLDSEFVAEIGRIAAEHNIWLCPGSIGEIADDGSFFNTQLLFSPTGELVSTYRKIFPWRPFEPHRPGVDFVVAQTPDHGTFGLSICYDAWFPEHSRHLSWMGADAILNIVKTTSQDREQELVLARANAIVNQVYVLSVNCAEPIGRGRSIAVDPEGLALGEAGLGEDTIIVRVDPHRVTRVREIGTAGTNRVWSQFNRDDDPIPLPLYGGCLDPSRWSPGHDTP</sequence>
<accession>A0A2H1JYB2</accession>
<feature type="domain" description="CN hydrolase" evidence="2">
    <location>
        <begin position="21"/>
        <end position="259"/>
    </location>
</feature>
<keyword evidence="3" id="KW-0378">Hydrolase</keyword>
<keyword evidence="4" id="KW-1185">Reference proteome</keyword>
<dbReference type="PANTHER" id="PTHR23088">
    <property type="entry name" value="NITRILASE-RELATED"/>
    <property type="match status" value="1"/>
</dbReference>
<dbReference type="Proteomes" id="UP000234382">
    <property type="component" value="Unassembled WGS sequence"/>
</dbReference>